<evidence type="ECO:0000313" key="2">
    <source>
        <dbReference type="Proteomes" id="UP000007346"/>
    </source>
</evidence>
<organism evidence="1 2">
    <name type="scientific">Brachyspira pilosicoli B2904</name>
    <dbReference type="NCBI Taxonomy" id="1133568"/>
    <lineage>
        <taxon>Bacteria</taxon>
        <taxon>Pseudomonadati</taxon>
        <taxon>Spirochaetota</taxon>
        <taxon>Spirochaetia</taxon>
        <taxon>Brachyspirales</taxon>
        <taxon>Brachyspiraceae</taxon>
        <taxon>Brachyspira</taxon>
    </lineage>
</organism>
<dbReference type="PROSITE" id="PS51257">
    <property type="entry name" value="PROKAR_LIPOPROTEIN"/>
    <property type="match status" value="1"/>
</dbReference>
<name>J9URR0_BRAPL</name>
<proteinExistence type="predicted"/>
<dbReference type="RefSeq" id="WP_014935490.1">
    <property type="nucleotide sequence ID" value="NC_018607.1"/>
</dbReference>
<dbReference type="KEGG" id="bpj:B2904_orf636"/>
<dbReference type="EMBL" id="CP003490">
    <property type="protein sequence ID" value="AFR69984.1"/>
    <property type="molecule type" value="Genomic_DNA"/>
</dbReference>
<evidence type="ECO:0008006" key="3">
    <source>
        <dbReference type="Google" id="ProtNLM"/>
    </source>
</evidence>
<accession>J9URR0</accession>
<dbReference type="HOGENOM" id="CLU_1335397_0_0_12"/>
<gene>
    <name evidence="1" type="ORF">B2904_orf636</name>
</gene>
<sequence>MKYLLYIFMFFLTSCANKVYVVKDEFYGNTYYQTDYITIQDWDTTVNLRLVGKGNNIVIEAQYISSTAFSVTENNKIILKFDDNSLLTLDYIDSVKKLNKEEMYKTIKGLFTEDYYFDTYSVNAKQKVNNIGILTDIRLENSETFKNMKFPKNKATELYNLFNEMKSYN</sequence>
<dbReference type="Proteomes" id="UP000007346">
    <property type="component" value="Chromosome"/>
</dbReference>
<dbReference type="PATRIC" id="fig|1133568.3.peg.629"/>
<dbReference type="AlphaFoldDB" id="J9URR0"/>
<protein>
    <recommendedName>
        <fullName evidence="3">Lipoprotein</fullName>
    </recommendedName>
</protein>
<reference evidence="1 2" key="1">
    <citation type="journal article" date="2012" name="BMC Genomics">
        <title>Comparative genomics of Brachyspira pilosicoli strains: genome rearrangements, reductions and correlation of genetic compliment with phenotypic diversity.</title>
        <authorList>
            <person name="Mappley L.J."/>
            <person name="Black M.L."/>
            <person name="Abuoun M."/>
            <person name="Darby A.C."/>
            <person name="Woodward M.J."/>
            <person name="Parkhill J."/>
            <person name="Turner A.K."/>
            <person name="Bellgard M.I."/>
            <person name="La T."/>
            <person name="Phillips N.D."/>
            <person name="La Ragione R.M."/>
            <person name="Hampson D.J."/>
        </authorList>
    </citation>
    <scope>NUCLEOTIDE SEQUENCE [LARGE SCALE GENOMIC DNA]</scope>
    <source>
        <strain evidence="1">B2904</strain>
    </source>
</reference>
<evidence type="ECO:0000313" key="1">
    <source>
        <dbReference type="EMBL" id="AFR69984.1"/>
    </source>
</evidence>